<comment type="catalytic activity">
    <reaction evidence="7">
        <text>DNA(n) + a 2'-deoxyribonucleoside 5'-triphosphate = DNA(n+1) + diphosphate</text>
        <dbReference type="Rhea" id="RHEA:22508"/>
        <dbReference type="Rhea" id="RHEA-COMP:17339"/>
        <dbReference type="Rhea" id="RHEA-COMP:17340"/>
        <dbReference type="ChEBI" id="CHEBI:33019"/>
        <dbReference type="ChEBI" id="CHEBI:61560"/>
        <dbReference type="ChEBI" id="CHEBI:173112"/>
        <dbReference type="EC" id="2.7.7.7"/>
    </reaction>
</comment>
<evidence type="ECO:0000256" key="5">
    <source>
        <dbReference type="ARBA" id="ARBA00022932"/>
    </source>
</evidence>
<dbReference type="RefSeq" id="WP_074765154.1">
    <property type="nucleotide sequence ID" value="NZ_FNWO01000002.1"/>
</dbReference>
<keyword evidence="4" id="KW-0235">DNA replication</keyword>
<dbReference type="PANTHER" id="PTHR34388">
    <property type="entry name" value="DNA POLYMERASE III SUBUNIT DELTA"/>
    <property type="match status" value="1"/>
</dbReference>
<evidence type="ECO:0000256" key="2">
    <source>
        <dbReference type="ARBA" id="ARBA00022679"/>
    </source>
</evidence>
<dbReference type="SUPFAM" id="SSF52540">
    <property type="entry name" value="P-loop containing nucleoside triphosphate hydrolases"/>
    <property type="match status" value="1"/>
</dbReference>
<proteinExistence type="inferred from homology"/>
<evidence type="ECO:0000256" key="4">
    <source>
        <dbReference type="ARBA" id="ARBA00022705"/>
    </source>
</evidence>
<dbReference type="InterPro" id="IPR005790">
    <property type="entry name" value="DNA_polIII_delta"/>
</dbReference>
<keyword evidence="3" id="KW-0548">Nucleotidyltransferase</keyword>
<keyword evidence="2" id="KW-0808">Transferase</keyword>
<protein>
    <recommendedName>
        <fullName evidence="1">DNA-directed DNA polymerase</fullName>
        <ecNumber evidence="1">2.7.7.7</ecNumber>
    </recommendedName>
</protein>
<dbReference type="InterPro" id="IPR008921">
    <property type="entry name" value="DNA_pol3_clamp-load_cplx_C"/>
</dbReference>
<dbReference type="InterPro" id="IPR027417">
    <property type="entry name" value="P-loop_NTPase"/>
</dbReference>
<dbReference type="NCBIfam" id="TIGR01128">
    <property type="entry name" value="holA"/>
    <property type="match status" value="1"/>
</dbReference>
<dbReference type="PANTHER" id="PTHR34388:SF1">
    <property type="entry name" value="DNA POLYMERASE III SUBUNIT DELTA"/>
    <property type="match status" value="1"/>
</dbReference>
<evidence type="ECO:0000256" key="6">
    <source>
        <dbReference type="ARBA" id="ARBA00034754"/>
    </source>
</evidence>
<dbReference type="EMBL" id="FNWO01000002">
    <property type="protein sequence ID" value="SEH27094.1"/>
    <property type="molecule type" value="Genomic_DNA"/>
</dbReference>
<dbReference type="AlphaFoldDB" id="A0A1H6GZ00"/>
<dbReference type="Gene3D" id="3.40.50.300">
    <property type="entry name" value="P-loop containing nucleotide triphosphate hydrolases"/>
    <property type="match status" value="1"/>
</dbReference>
<keyword evidence="5" id="KW-0239">DNA-directed DNA polymerase</keyword>
<sequence>MKIAAARIEAFLRQPDPAVRAVLVYGPDQGLVRERVERLMRGVVADLSDPFRVAELRAAQLKESPAALADEAAAIAMGGGRRVVVLREAADGQSASLASFLANPRGDSLVVVEAGELGPRSSLRKLVEGADNAAALACYGDEAGTLEAVIVAELKVAGLLAEPDAMAYLVENLGGDRRLTRSELTKLALYMGGPGRVRLEDAAACVGDSAARGLDDLALSTADGDHAGAQRVLDKLLNEGAQPVAMLRSVSRHFIRLHLVAGLVAQGKSVEQAMTALKPPVIFKQADRFRRQVSRWPVDRLGRALELLTEAELDCKTTGLPAPEITARALMMIARAASRR</sequence>
<evidence type="ECO:0000256" key="7">
    <source>
        <dbReference type="ARBA" id="ARBA00049244"/>
    </source>
</evidence>
<evidence type="ECO:0000313" key="8">
    <source>
        <dbReference type="EMBL" id="SEH27094.1"/>
    </source>
</evidence>
<reference evidence="9" key="1">
    <citation type="submission" date="2016-10" db="EMBL/GenBank/DDBJ databases">
        <authorList>
            <person name="Varghese N."/>
            <person name="Submissions S."/>
        </authorList>
    </citation>
    <scope>NUCLEOTIDE SEQUENCE [LARGE SCALE GENOMIC DNA]</scope>
    <source>
        <strain evidence="9">DSM 13234</strain>
    </source>
</reference>
<dbReference type="GO" id="GO:0003677">
    <property type="term" value="F:DNA binding"/>
    <property type="evidence" value="ECO:0007669"/>
    <property type="project" value="InterPro"/>
</dbReference>
<dbReference type="Gene3D" id="1.20.272.10">
    <property type="match status" value="1"/>
</dbReference>
<evidence type="ECO:0000256" key="1">
    <source>
        <dbReference type="ARBA" id="ARBA00012417"/>
    </source>
</evidence>
<accession>A0A1H6GZ00</accession>
<name>A0A1H6GZ00_MAGFU</name>
<evidence type="ECO:0000256" key="3">
    <source>
        <dbReference type="ARBA" id="ARBA00022695"/>
    </source>
</evidence>
<dbReference type="SUPFAM" id="SSF48019">
    <property type="entry name" value="post-AAA+ oligomerization domain-like"/>
    <property type="match status" value="1"/>
</dbReference>
<comment type="similarity">
    <text evidence="6">Belongs to the DNA polymerase HolA subunit family.</text>
</comment>
<dbReference type="OrthoDB" id="9804983at2"/>
<organism evidence="8 9">
    <name type="scientific">Magnetospirillum fulvum</name>
    <name type="common">Rhodospirillum fulvum</name>
    <dbReference type="NCBI Taxonomy" id="1082"/>
    <lineage>
        <taxon>Bacteria</taxon>
        <taxon>Pseudomonadati</taxon>
        <taxon>Pseudomonadota</taxon>
        <taxon>Alphaproteobacteria</taxon>
        <taxon>Rhodospirillales</taxon>
        <taxon>Rhodospirillaceae</taxon>
        <taxon>Magnetospirillum</taxon>
    </lineage>
</organism>
<dbReference type="Proteomes" id="UP000182983">
    <property type="component" value="Unassembled WGS sequence"/>
</dbReference>
<evidence type="ECO:0000313" key="9">
    <source>
        <dbReference type="Proteomes" id="UP000182983"/>
    </source>
</evidence>
<dbReference type="Gene3D" id="1.10.8.60">
    <property type="match status" value="1"/>
</dbReference>
<keyword evidence="9" id="KW-1185">Reference proteome</keyword>
<dbReference type="GO" id="GO:0009360">
    <property type="term" value="C:DNA polymerase III complex"/>
    <property type="evidence" value="ECO:0007669"/>
    <property type="project" value="TreeGrafter"/>
</dbReference>
<dbReference type="GO" id="GO:0003887">
    <property type="term" value="F:DNA-directed DNA polymerase activity"/>
    <property type="evidence" value="ECO:0007669"/>
    <property type="project" value="UniProtKB-KW"/>
</dbReference>
<dbReference type="GO" id="GO:0006261">
    <property type="term" value="P:DNA-templated DNA replication"/>
    <property type="evidence" value="ECO:0007669"/>
    <property type="project" value="TreeGrafter"/>
</dbReference>
<dbReference type="EC" id="2.7.7.7" evidence="1"/>
<gene>
    <name evidence="8" type="ORF">SAMN04244559_00454</name>
</gene>